<keyword evidence="2" id="KW-1185">Reference proteome</keyword>
<evidence type="ECO:0000313" key="2">
    <source>
        <dbReference type="Proteomes" id="UP001517376"/>
    </source>
</evidence>
<comment type="caution">
    <text evidence="1">The sequence shown here is derived from an EMBL/GenBank/DDBJ whole genome shotgun (WGS) entry which is preliminary data.</text>
</comment>
<accession>A0ABW9Y1I3</accession>
<dbReference type="EMBL" id="JAAATW010000001">
    <property type="protein sequence ID" value="NBE05996.1"/>
    <property type="molecule type" value="Genomic_DNA"/>
</dbReference>
<organism evidence="1 2">
    <name type="scientific">Paragemmobacter ruber</name>
    <dbReference type="NCBI Taxonomy" id="1985673"/>
    <lineage>
        <taxon>Bacteria</taxon>
        <taxon>Pseudomonadati</taxon>
        <taxon>Pseudomonadota</taxon>
        <taxon>Alphaproteobacteria</taxon>
        <taxon>Rhodobacterales</taxon>
        <taxon>Paracoccaceae</taxon>
        <taxon>Paragemmobacter</taxon>
    </lineage>
</organism>
<proteinExistence type="predicted"/>
<name>A0ABW9Y1I3_9RHOB</name>
<dbReference type="Proteomes" id="UP001517376">
    <property type="component" value="Unassembled WGS sequence"/>
</dbReference>
<sequence length="124" mass="13651">METICSRFGSAENRFSGGAGGWSAPILPQFWRNFVTSARCGDLPVAPGRRLMVSQAARVACLGNGCDTAMSRFLHQSVTADLAGRLFNLMLFLTLYPFVWLLSQRRETGEAMPEARVRPRSALP</sequence>
<gene>
    <name evidence="1" type="ORF">GU920_00445</name>
</gene>
<protein>
    <submittedName>
        <fullName evidence="1">Uncharacterized protein</fullName>
    </submittedName>
</protein>
<reference evidence="2" key="1">
    <citation type="submission" date="2020-01" db="EMBL/GenBank/DDBJ databases">
        <title>Sphingomonas sp. strain CSW-10.</title>
        <authorList>
            <person name="Chen W.-M."/>
        </authorList>
    </citation>
    <scope>NUCLEOTIDE SEQUENCE [LARGE SCALE GENOMIC DNA]</scope>
    <source>
        <strain evidence="2">CCP-1</strain>
    </source>
</reference>
<evidence type="ECO:0000313" key="1">
    <source>
        <dbReference type="EMBL" id="NBE05996.1"/>
    </source>
</evidence>
<dbReference type="RefSeq" id="WP_161764868.1">
    <property type="nucleotide sequence ID" value="NZ_JAAATW010000001.1"/>
</dbReference>